<dbReference type="CDD" id="cd14066">
    <property type="entry name" value="STKc_IRAK"/>
    <property type="match status" value="1"/>
</dbReference>
<evidence type="ECO:0000256" key="2">
    <source>
        <dbReference type="ARBA" id="ARBA00004236"/>
    </source>
</evidence>
<keyword evidence="20" id="KW-1185">Reference proteome</keyword>
<keyword evidence="5" id="KW-0808">Transferase</keyword>
<dbReference type="InterPro" id="IPR008271">
    <property type="entry name" value="Ser/Thr_kinase_AS"/>
</dbReference>
<feature type="domain" description="Apple" evidence="18">
    <location>
        <begin position="50"/>
        <end position="137"/>
    </location>
</feature>
<keyword evidence="13" id="KW-1015">Disulfide bond</keyword>
<dbReference type="PROSITE" id="PS50011">
    <property type="entry name" value="PROTEIN_KINASE_DOM"/>
    <property type="match status" value="1"/>
</dbReference>
<evidence type="ECO:0000256" key="8">
    <source>
        <dbReference type="ARBA" id="ARBA00022741"/>
    </source>
</evidence>
<dbReference type="AlphaFoldDB" id="A0AAP0HSP6"/>
<evidence type="ECO:0000256" key="11">
    <source>
        <dbReference type="ARBA" id="ARBA00022989"/>
    </source>
</evidence>
<evidence type="ECO:0000256" key="12">
    <source>
        <dbReference type="ARBA" id="ARBA00023136"/>
    </source>
</evidence>
<dbReference type="Gene3D" id="1.10.510.10">
    <property type="entry name" value="Transferase(Phosphotransferase) domain 1"/>
    <property type="match status" value="1"/>
</dbReference>
<dbReference type="InterPro" id="IPR001245">
    <property type="entry name" value="Ser-Thr/Tyr_kinase_cat_dom"/>
</dbReference>
<dbReference type="EMBL" id="JBBNAE010000009">
    <property type="protein sequence ID" value="KAK9095757.1"/>
    <property type="molecule type" value="Genomic_DNA"/>
</dbReference>
<dbReference type="Gene3D" id="3.30.200.20">
    <property type="entry name" value="Phosphorylase Kinase, domain 1"/>
    <property type="match status" value="1"/>
</dbReference>
<dbReference type="FunFam" id="1.10.510.10:FF:000060">
    <property type="entry name" value="G-type lectin S-receptor-like serine/threonine-protein kinase"/>
    <property type="match status" value="1"/>
</dbReference>
<evidence type="ECO:0000256" key="1">
    <source>
        <dbReference type="ARBA" id="ARBA00004167"/>
    </source>
</evidence>
<dbReference type="GO" id="GO:0004674">
    <property type="term" value="F:protein serine/threonine kinase activity"/>
    <property type="evidence" value="ECO:0007669"/>
    <property type="project" value="UniProtKB-KW"/>
</dbReference>
<dbReference type="GO" id="GO:0005524">
    <property type="term" value="F:ATP binding"/>
    <property type="evidence" value="ECO:0007669"/>
    <property type="project" value="UniProtKB-KW"/>
</dbReference>
<dbReference type="InterPro" id="IPR011009">
    <property type="entry name" value="Kinase-like_dom_sf"/>
</dbReference>
<reference evidence="19 20" key="1">
    <citation type="submission" date="2024-01" db="EMBL/GenBank/DDBJ databases">
        <title>Genome assemblies of Stephania.</title>
        <authorList>
            <person name="Yang L."/>
        </authorList>
    </citation>
    <scope>NUCLEOTIDE SEQUENCE [LARGE SCALE GENOMIC DNA]</scope>
    <source>
        <strain evidence="19">QJT</strain>
        <tissue evidence="19">Leaf</tissue>
    </source>
</reference>
<dbReference type="PANTHER" id="PTHR27002:SF1063">
    <property type="entry name" value="RECEPTOR-LIKE SERINE_THREONINE-PROTEIN KINASE"/>
    <property type="match status" value="1"/>
</dbReference>
<dbReference type="InterPro" id="IPR000719">
    <property type="entry name" value="Prot_kinase_dom"/>
</dbReference>
<evidence type="ECO:0000256" key="5">
    <source>
        <dbReference type="ARBA" id="ARBA00022679"/>
    </source>
</evidence>
<dbReference type="PROSITE" id="PS50948">
    <property type="entry name" value="PAN"/>
    <property type="match status" value="1"/>
</dbReference>
<dbReference type="SMART" id="SM00220">
    <property type="entry name" value="S_TKc"/>
    <property type="match status" value="1"/>
</dbReference>
<evidence type="ECO:0000313" key="20">
    <source>
        <dbReference type="Proteomes" id="UP001417504"/>
    </source>
</evidence>
<dbReference type="Pfam" id="PF07714">
    <property type="entry name" value="PK_Tyr_Ser-Thr"/>
    <property type="match status" value="1"/>
</dbReference>
<organism evidence="19 20">
    <name type="scientific">Stephania japonica</name>
    <dbReference type="NCBI Taxonomy" id="461633"/>
    <lineage>
        <taxon>Eukaryota</taxon>
        <taxon>Viridiplantae</taxon>
        <taxon>Streptophyta</taxon>
        <taxon>Embryophyta</taxon>
        <taxon>Tracheophyta</taxon>
        <taxon>Spermatophyta</taxon>
        <taxon>Magnoliopsida</taxon>
        <taxon>Ranunculales</taxon>
        <taxon>Menispermaceae</taxon>
        <taxon>Menispermoideae</taxon>
        <taxon>Cissampelideae</taxon>
        <taxon>Stephania</taxon>
    </lineage>
</organism>
<keyword evidence="4" id="KW-0723">Serine/threonine-protein kinase</keyword>
<comment type="caution">
    <text evidence="19">The sequence shown here is derived from an EMBL/GenBank/DDBJ whole genome shotgun (WGS) entry which is preliminary data.</text>
</comment>
<dbReference type="InterPro" id="IPR021820">
    <property type="entry name" value="S-locus_recpt_kinase_C"/>
</dbReference>
<keyword evidence="12 16" id="KW-0472">Membrane</keyword>
<evidence type="ECO:0000256" key="15">
    <source>
        <dbReference type="ARBA" id="ARBA00023180"/>
    </source>
</evidence>
<dbReference type="InterPro" id="IPR003609">
    <property type="entry name" value="Pan_app"/>
</dbReference>
<dbReference type="PROSITE" id="PS00108">
    <property type="entry name" value="PROTEIN_KINASE_ST"/>
    <property type="match status" value="1"/>
</dbReference>
<evidence type="ECO:0000256" key="14">
    <source>
        <dbReference type="ARBA" id="ARBA00023170"/>
    </source>
</evidence>
<protein>
    <submittedName>
        <fullName evidence="19">Uncharacterized protein</fullName>
    </submittedName>
</protein>
<accession>A0AAP0HSP6</accession>
<dbReference type="SUPFAM" id="SSF56112">
    <property type="entry name" value="Protein kinase-like (PK-like)"/>
    <property type="match status" value="1"/>
</dbReference>
<feature type="domain" description="Protein kinase" evidence="17">
    <location>
        <begin position="217"/>
        <end position="495"/>
    </location>
</feature>
<gene>
    <name evidence="19" type="ORF">Sjap_021254</name>
</gene>
<evidence type="ECO:0000256" key="6">
    <source>
        <dbReference type="ARBA" id="ARBA00022692"/>
    </source>
</evidence>
<evidence type="ECO:0000256" key="16">
    <source>
        <dbReference type="SAM" id="Phobius"/>
    </source>
</evidence>
<sequence>MGWVLSSMGELQSYDVSLYDGSSLGTWIQCRGRDGGIEQAGCETLKLPDCRTGGLEQFQKKRGVFNFNSYFMLTSREALDRNVSISDCENKCIRNCSCFAYATYAPDNVGCLFWPNGVTLMENGNDENVVYVLDKRHPAMKWWMWFLIAVAVALVLFVVVSLSYLRWKRIKPFGDGKASQENPLLQLRTTSSSEDSEQHPDFQLFSFGSLSSATNDFSNENKLGEGGFGPVYKGKLLDGQDVAVKRLSKNSGQGLKEFKNEIVVIAKLQHTNLVRLLGCCVEGEERMLIYEYMPNKSLDSLIFDPVGRELLDWKRRLSIIEGIAQGLVYLHKYSRLRIIHRDLKPSNILLDAEMNPKISDFGTARNFGQSDSSTTSRIIGTYGYMSPEYAMEGIFSVKSDVFSFGVLLLEIVSGRKNTSFNQFDSHLNLIGYAWELWQRNAAVELMDPLFPATSCPPSASSFLRCIHIGLLCVQEKAVDRPTMPEIVSMFANETIVLPSPKQPAFSTGESLMEMPHTSSADPEIVSRNNVTISTLSAR</sequence>
<feature type="transmembrane region" description="Helical" evidence="16">
    <location>
        <begin position="142"/>
        <end position="165"/>
    </location>
</feature>
<keyword evidence="15" id="KW-0325">Glycoprotein</keyword>
<keyword evidence="14" id="KW-0675">Receptor</keyword>
<dbReference type="Proteomes" id="UP001417504">
    <property type="component" value="Unassembled WGS sequence"/>
</dbReference>
<proteinExistence type="predicted"/>
<dbReference type="FunFam" id="3.30.200.20:FF:000330">
    <property type="entry name" value="G-type lectin S-receptor-like serine/threonine-protein kinase At4g03230"/>
    <property type="match status" value="1"/>
</dbReference>
<evidence type="ECO:0000256" key="13">
    <source>
        <dbReference type="ARBA" id="ARBA00023157"/>
    </source>
</evidence>
<keyword evidence="7" id="KW-0732">Signal</keyword>
<keyword evidence="11 16" id="KW-1133">Transmembrane helix</keyword>
<evidence type="ECO:0000259" key="17">
    <source>
        <dbReference type="PROSITE" id="PS50011"/>
    </source>
</evidence>
<evidence type="ECO:0000259" key="18">
    <source>
        <dbReference type="PROSITE" id="PS50948"/>
    </source>
</evidence>
<keyword evidence="8" id="KW-0547">Nucleotide-binding</keyword>
<evidence type="ECO:0000256" key="7">
    <source>
        <dbReference type="ARBA" id="ARBA00022729"/>
    </source>
</evidence>
<dbReference type="Pfam" id="PF08276">
    <property type="entry name" value="PAN_2"/>
    <property type="match status" value="1"/>
</dbReference>
<dbReference type="Pfam" id="PF11883">
    <property type="entry name" value="DUF3403"/>
    <property type="match status" value="1"/>
</dbReference>
<keyword evidence="10" id="KW-0067">ATP-binding</keyword>
<evidence type="ECO:0000256" key="4">
    <source>
        <dbReference type="ARBA" id="ARBA00022527"/>
    </source>
</evidence>
<evidence type="ECO:0000256" key="9">
    <source>
        <dbReference type="ARBA" id="ARBA00022777"/>
    </source>
</evidence>
<evidence type="ECO:0000256" key="10">
    <source>
        <dbReference type="ARBA" id="ARBA00022840"/>
    </source>
</evidence>
<dbReference type="PANTHER" id="PTHR27002">
    <property type="entry name" value="RECEPTOR-LIKE SERINE/THREONINE-PROTEIN KINASE SD1-8"/>
    <property type="match status" value="1"/>
</dbReference>
<evidence type="ECO:0000256" key="3">
    <source>
        <dbReference type="ARBA" id="ARBA00022475"/>
    </source>
</evidence>
<evidence type="ECO:0000313" key="19">
    <source>
        <dbReference type="EMBL" id="KAK9095757.1"/>
    </source>
</evidence>
<keyword evidence="6 16" id="KW-0812">Transmembrane</keyword>
<keyword evidence="9" id="KW-0418">Kinase</keyword>
<keyword evidence="3" id="KW-1003">Cell membrane</keyword>
<comment type="subcellular location">
    <subcellularLocation>
        <location evidence="2">Cell membrane</location>
    </subcellularLocation>
    <subcellularLocation>
        <location evidence="1">Membrane</location>
        <topology evidence="1">Single-pass membrane protein</topology>
    </subcellularLocation>
</comment>
<name>A0AAP0HSP6_9MAGN</name>
<dbReference type="GO" id="GO:0005886">
    <property type="term" value="C:plasma membrane"/>
    <property type="evidence" value="ECO:0007669"/>
    <property type="project" value="UniProtKB-SubCell"/>
</dbReference>